<dbReference type="InterPro" id="IPR000629">
    <property type="entry name" value="RNA-helicase_DEAD-box_CS"/>
</dbReference>
<evidence type="ECO:0000259" key="8">
    <source>
        <dbReference type="PROSITE" id="PS51192"/>
    </source>
</evidence>
<dbReference type="SUPFAM" id="SSF52540">
    <property type="entry name" value="P-loop containing nucleoside triphosphate hydrolases"/>
    <property type="match status" value="1"/>
</dbReference>
<dbReference type="PROSITE" id="PS51192">
    <property type="entry name" value="HELICASE_ATP_BIND_1"/>
    <property type="match status" value="1"/>
</dbReference>
<keyword evidence="1 7" id="KW-0547">Nucleotide-binding</keyword>
<evidence type="ECO:0000259" key="10">
    <source>
        <dbReference type="PROSITE" id="PS51195"/>
    </source>
</evidence>
<dbReference type="InterPro" id="IPR001650">
    <property type="entry name" value="Helicase_C-like"/>
</dbReference>
<dbReference type="CDD" id="cd18787">
    <property type="entry name" value="SF2_C_DEAD"/>
    <property type="match status" value="1"/>
</dbReference>
<dbReference type="CDD" id="cd00268">
    <property type="entry name" value="DEADc"/>
    <property type="match status" value="1"/>
</dbReference>
<name>A0A8J6NVZ7_9BACT</name>
<sequence>MSFKNLDLNDAVLKAVHDLGFVEPTPIQTEAIPEIMFGDRDLVGLAQTGTGKTAAFGLPMIQLIDFDSRHTQGVIICPTRELCLQIAKDIKSFCKYIKAAKIAAVYGGAGIENQISQVKKGVQIIVATPGRLLDLMRRSVINLSSVNYVVLDEADEMLNMGFKEDIDAILDQTPTEKRIWLFAATMPHAVATIAKKYMHRPVEITIGKKNAGAENIKHIYFVVMEKDRYPALKRIIDFHPDIYGLVFCRTRIETQEIAEKLIKDGYNAEALHGDLSQQVREQVMGRYRTKSIQVLVATDVAARGIDVQDITHVINYKLPDEPDNYTHRSGRTGRAGKSGMSVAIINTKENYKLQQIERKSGIKFNYVKVPEGQAVCENQLYAMINKLVAVEVTHAEIGKFLAPVYSTLAGLTKEALIQKFVSLEFNRFLDYYKDTVDINVTRAKKDKAAVKISRKKETAKSRTLPEKTRRFFMNAGRMDNIVKGTVIRNVCDRSGISADKIGKIEILREFSFFEVASGSDEKVLKAMRGVKIDGREVRIQYAEKNGKKNVRTKKKKGH</sequence>
<dbReference type="GO" id="GO:0016787">
    <property type="term" value="F:hydrolase activity"/>
    <property type="evidence" value="ECO:0007669"/>
    <property type="project" value="UniProtKB-KW"/>
</dbReference>
<dbReference type="PROSITE" id="PS51194">
    <property type="entry name" value="HELICASE_CTER"/>
    <property type="match status" value="1"/>
</dbReference>
<dbReference type="Pfam" id="PF00271">
    <property type="entry name" value="Helicase_C"/>
    <property type="match status" value="1"/>
</dbReference>
<dbReference type="Gene3D" id="3.30.70.330">
    <property type="match status" value="1"/>
</dbReference>
<dbReference type="InterPro" id="IPR027417">
    <property type="entry name" value="P-loop_NTPase"/>
</dbReference>
<evidence type="ECO:0000313" key="12">
    <source>
        <dbReference type="Proteomes" id="UP000603434"/>
    </source>
</evidence>
<evidence type="ECO:0000256" key="1">
    <source>
        <dbReference type="ARBA" id="ARBA00022741"/>
    </source>
</evidence>
<dbReference type="SMART" id="SM00490">
    <property type="entry name" value="HELICc"/>
    <property type="match status" value="1"/>
</dbReference>
<dbReference type="GO" id="GO:0005829">
    <property type="term" value="C:cytosol"/>
    <property type="evidence" value="ECO:0007669"/>
    <property type="project" value="TreeGrafter"/>
</dbReference>
<dbReference type="EMBL" id="JACNJH010000196">
    <property type="protein sequence ID" value="MBC8362494.1"/>
    <property type="molecule type" value="Genomic_DNA"/>
</dbReference>
<evidence type="ECO:0000313" key="11">
    <source>
        <dbReference type="EMBL" id="MBC8362494.1"/>
    </source>
</evidence>
<dbReference type="CDD" id="cd12252">
    <property type="entry name" value="RRM_DbpA"/>
    <property type="match status" value="1"/>
</dbReference>
<dbReference type="PROSITE" id="PS51195">
    <property type="entry name" value="Q_MOTIF"/>
    <property type="match status" value="1"/>
</dbReference>
<keyword evidence="3 7" id="KW-0347">Helicase</keyword>
<accession>A0A8J6NVZ7</accession>
<feature type="short sequence motif" description="Q motif" evidence="6">
    <location>
        <begin position="1"/>
        <end position="29"/>
    </location>
</feature>
<keyword evidence="2 7" id="KW-0378">Hydrolase</keyword>
<dbReference type="InterPro" id="IPR005580">
    <property type="entry name" value="DbpA/CsdA_RNA-bd_dom"/>
</dbReference>
<feature type="domain" description="Helicase ATP-binding" evidence="8">
    <location>
        <begin position="33"/>
        <end position="204"/>
    </location>
</feature>
<organism evidence="11 12">
    <name type="scientific">Candidatus Desulfatibia profunda</name>
    <dbReference type="NCBI Taxonomy" id="2841695"/>
    <lineage>
        <taxon>Bacteria</taxon>
        <taxon>Pseudomonadati</taxon>
        <taxon>Thermodesulfobacteriota</taxon>
        <taxon>Desulfobacteria</taxon>
        <taxon>Desulfobacterales</taxon>
        <taxon>Desulfobacterales incertae sedis</taxon>
        <taxon>Candidatus Desulfatibia</taxon>
    </lineage>
</organism>
<dbReference type="InterPro" id="IPR012677">
    <property type="entry name" value="Nucleotide-bd_a/b_plait_sf"/>
</dbReference>
<dbReference type="InterPro" id="IPR014014">
    <property type="entry name" value="RNA_helicase_DEAD_Q_motif"/>
</dbReference>
<evidence type="ECO:0000256" key="6">
    <source>
        <dbReference type="PROSITE-ProRule" id="PRU00552"/>
    </source>
</evidence>
<dbReference type="SMART" id="SM00487">
    <property type="entry name" value="DEXDc"/>
    <property type="match status" value="1"/>
</dbReference>
<dbReference type="GO" id="GO:0003724">
    <property type="term" value="F:RNA helicase activity"/>
    <property type="evidence" value="ECO:0007669"/>
    <property type="project" value="InterPro"/>
</dbReference>
<dbReference type="AlphaFoldDB" id="A0A8J6NVZ7"/>
<feature type="domain" description="DEAD-box RNA helicase Q" evidence="10">
    <location>
        <begin position="1"/>
        <end position="29"/>
    </location>
</feature>
<proteinExistence type="inferred from homology"/>
<protein>
    <submittedName>
        <fullName evidence="11">DEAD/DEAH box helicase</fullName>
    </submittedName>
</protein>
<dbReference type="PANTHER" id="PTHR47959">
    <property type="entry name" value="ATP-DEPENDENT RNA HELICASE RHLE-RELATED"/>
    <property type="match status" value="1"/>
</dbReference>
<evidence type="ECO:0000256" key="2">
    <source>
        <dbReference type="ARBA" id="ARBA00022801"/>
    </source>
</evidence>
<evidence type="ECO:0000256" key="7">
    <source>
        <dbReference type="RuleBase" id="RU000492"/>
    </source>
</evidence>
<dbReference type="InterPro" id="IPR011545">
    <property type="entry name" value="DEAD/DEAH_box_helicase_dom"/>
</dbReference>
<evidence type="ECO:0000256" key="5">
    <source>
        <dbReference type="ARBA" id="ARBA00038437"/>
    </source>
</evidence>
<evidence type="ECO:0000256" key="3">
    <source>
        <dbReference type="ARBA" id="ARBA00022806"/>
    </source>
</evidence>
<comment type="similarity">
    <text evidence="5 7">Belongs to the DEAD box helicase family.</text>
</comment>
<dbReference type="GO" id="GO:0003676">
    <property type="term" value="F:nucleic acid binding"/>
    <property type="evidence" value="ECO:0007669"/>
    <property type="project" value="InterPro"/>
</dbReference>
<dbReference type="InterPro" id="IPR014001">
    <property type="entry name" value="Helicase_ATP-bd"/>
</dbReference>
<gene>
    <name evidence="11" type="ORF">H8E23_13975</name>
</gene>
<evidence type="ECO:0000256" key="4">
    <source>
        <dbReference type="ARBA" id="ARBA00022840"/>
    </source>
</evidence>
<feature type="domain" description="Helicase C-terminal" evidence="9">
    <location>
        <begin position="215"/>
        <end position="375"/>
    </location>
</feature>
<dbReference type="Pfam" id="PF00270">
    <property type="entry name" value="DEAD"/>
    <property type="match status" value="1"/>
</dbReference>
<comment type="caution">
    <text evidence="11">The sequence shown here is derived from an EMBL/GenBank/DDBJ whole genome shotgun (WGS) entry which is preliminary data.</text>
</comment>
<dbReference type="Proteomes" id="UP000603434">
    <property type="component" value="Unassembled WGS sequence"/>
</dbReference>
<evidence type="ECO:0000259" key="9">
    <source>
        <dbReference type="PROSITE" id="PS51194"/>
    </source>
</evidence>
<dbReference type="GO" id="GO:0005524">
    <property type="term" value="F:ATP binding"/>
    <property type="evidence" value="ECO:0007669"/>
    <property type="project" value="UniProtKB-KW"/>
</dbReference>
<dbReference type="PROSITE" id="PS00039">
    <property type="entry name" value="DEAD_ATP_HELICASE"/>
    <property type="match status" value="1"/>
</dbReference>
<keyword evidence="4 7" id="KW-0067">ATP-binding</keyword>
<reference evidence="11 12" key="1">
    <citation type="submission" date="2020-08" db="EMBL/GenBank/DDBJ databases">
        <title>Bridging the membrane lipid divide: bacteria of the FCB group superphylum have the potential to synthesize archaeal ether lipids.</title>
        <authorList>
            <person name="Villanueva L."/>
            <person name="Von Meijenfeldt F.A.B."/>
            <person name="Westbye A.B."/>
            <person name="Yadav S."/>
            <person name="Hopmans E.C."/>
            <person name="Dutilh B.E."/>
            <person name="Sinninghe Damste J.S."/>
        </authorList>
    </citation>
    <scope>NUCLEOTIDE SEQUENCE [LARGE SCALE GENOMIC DNA]</scope>
    <source>
        <strain evidence="11">NIOZ-UU30</strain>
    </source>
</reference>
<dbReference type="Gene3D" id="3.40.50.300">
    <property type="entry name" value="P-loop containing nucleotide triphosphate hydrolases"/>
    <property type="match status" value="2"/>
</dbReference>
<dbReference type="Pfam" id="PF03880">
    <property type="entry name" value="DbpA"/>
    <property type="match status" value="1"/>
</dbReference>
<dbReference type="InterPro" id="IPR050079">
    <property type="entry name" value="DEAD_box_RNA_helicase"/>
</dbReference>
<dbReference type="PANTHER" id="PTHR47959:SF13">
    <property type="entry name" value="ATP-DEPENDENT RNA HELICASE RHLE"/>
    <property type="match status" value="1"/>
</dbReference>
<dbReference type="InterPro" id="IPR044742">
    <property type="entry name" value="DEAD/DEAH_RhlB"/>
</dbReference>